<dbReference type="EMBL" id="BAAACW010000056">
    <property type="protein sequence ID" value="GAA0358669.1"/>
    <property type="molecule type" value="Genomic_DNA"/>
</dbReference>
<sequence>MNIINDYVDQMFKTVPITKETQQLKTDILANMEDKYLALKEEGVSEHEAIGIVIAEFGNIEELLEEMGFSKESRVDESIHYHVAETEDLEGYIEAKRKSGLNIGLGVLSILIGIAGLLITMAWSNFARASIYIGLIVLLAFAVIGIGLFIIEGMKLQELNGYHSPFVLLPSDRDWLEEVKQNYKRSFTFSIVVGVSLCLLSLTPLFLSLLISQTYSVLIGVALMLVLAGLGIVLFVYSGNYWNAFTVLLTNGKSMDAIEGEVKREIQKKKANHFIDEIYWPILIALYFILSFWQGGWGWTWLIFVLGGVLEEAILAIFTPKEQ</sequence>
<comment type="caution">
    <text evidence="2">The sequence shown here is derived from an EMBL/GenBank/DDBJ whole genome shotgun (WGS) entry which is preliminary data.</text>
</comment>
<evidence type="ECO:0000313" key="3">
    <source>
        <dbReference type="Proteomes" id="UP001501166"/>
    </source>
</evidence>
<protein>
    <submittedName>
        <fullName evidence="2">Permease prefix domain 1-containing protein</fullName>
    </submittedName>
</protein>
<evidence type="ECO:0000256" key="1">
    <source>
        <dbReference type="SAM" id="Phobius"/>
    </source>
</evidence>
<keyword evidence="1" id="KW-1133">Transmembrane helix</keyword>
<keyword evidence="1" id="KW-0812">Transmembrane</keyword>
<organism evidence="2 3">
    <name type="scientific">Alkalibacterium iburiense</name>
    <dbReference type="NCBI Taxonomy" id="290589"/>
    <lineage>
        <taxon>Bacteria</taxon>
        <taxon>Bacillati</taxon>
        <taxon>Bacillota</taxon>
        <taxon>Bacilli</taxon>
        <taxon>Lactobacillales</taxon>
        <taxon>Carnobacteriaceae</taxon>
        <taxon>Alkalibacterium</taxon>
    </lineage>
</organism>
<accession>A0ABN0X9L0</accession>
<name>A0ABN0X9L0_9LACT</name>
<keyword evidence="1" id="KW-0472">Membrane</keyword>
<feature type="transmembrane region" description="Helical" evidence="1">
    <location>
        <begin position="187"/>
        <end position="211"/>
    </location>
</feature>
<feature type="transmembrane region" description="Helical" evidence="1">
    <location>
        <begin position="299"/>
        <end position="318"/>
    </location>
</feature>
<feature type="transmembrane region" description="Helical" evidence="1">
    <location>
        <begin position="274"/>
        <end position="293"/>
    </location>
</feature>
<dbReference type="Proteomes" id="UP001501166">
    <property type="component" value="Unassembled WGS sequence"/>
</dbReference>
<feature type="transmembrane region" description="Helical" evidence="1">
    <location>
        <begin position="217"/>
        <end position="237"/>
    </location>
</feature>
<keyword evidence="3" id="KW-1185">Reference proteome</keyword>
<gene>
    <name evidence="2" type="ORF">GCM10008932_09210</name>
</gene>
<dbReference type="InterPro" id="IPR047928">
    <property type="entry name" value="Perm_prefix_1"/>
</dbReference>
<feature type="transmembrane region" description="Helical" evidence="1">
    <location>
        <begin position="129"/>
        <end position="151"/>
    </location>
</feature>
<proteinExistence type="predicted"/>
<feature type="transmembrane region" description="Helical" evidence="1">
    <location>
        <begin position="103"/>
        <end position="123"/>
    </location>
</feature>
<dbReference type="RefSeq" id="WP_343754436.1">
    <property type="nucleotide sequence ID" value="NZ_BAAACW010000056.1"/>
</dbReference>
<evidence type="ECO:0000313" key="2">
    <source>
        <dbReference type="EMBL" id="GAA0358669.1"/>
    </source>
</evidence>
<reference evidence="2 3" key="1">
    <citation type="journal article" date="2019" name="Int. J. Syst. Evol. Microbiol.">
        <title>The Global Catalogue of Microorganisms (GCM) 10K type strain sequencing project: providing services to taxonomists for standard genome sequencing and annotation.</title>
        <authorList>
            <consortium name="The Broad Institute Genomics Platform"/>
            <consortium name="The Broad Institute Genome Sequencing Center for Infectious Disease"/>
            <person name="Wu L."/>
            <person name="Ma J."/>
        </authorList>
    </citation>
    <scope>NUCLEOTIDE SEQUENCE [LARGE SCALE GENOMIC DNA]</scope>
    <source>
        <strain evidence="2 3">JCM 12662</strain>
    </source>
</reference>
<dbReference type="NCBIfam" id="NF038403">
    <property type="entry name" value="perm_prefix_1"/>
    <property type="match status" value="1"/>
</dbReference>